<sequence length="98" mass="11720">MTEWNYDLEPLRQVRPRSGNHPYTTFVQKQQTLRIERFKKNLVQNIFRFIFFDKHRQGYRAILLQSAKKQMEPLLSPHLTSVFVGIFVVLNIKKSGKK</sequence>
<dbReference type="AlphaFoldDB" id="A0A3L7JVZ3"/>
<dbReference type="EMBL" id="RCVZ01000012">
    <property type="protein sequence ID" value="RLQ93831.1"/>
    <property type="molecule type" value="Genomic_DNA"/>
</dbReference>
<keyword evidence="1" id="KW-1133">Transmembrane helix</keyword>
<feature type="transmembrane region" description="Helical" evidence="1">
    <location>
        <begin position="74"/>
        <end position="92"/>
    </location>
</feature>
<dbReference type="Proteomes" id="UP000276770">
    <property type="component" value="Unassembled WGS sequence"/>
</dbReference>
<accession>A0A3L7JVZ3</accession>
<keyword evidence="1" id="KW-0472">Membrane</keyword>
<reference evidence="2 3" key="1">
    <citation type="submission" date="2018-10" db="EMBL/GenBank/DDBJ databases">
        <title>Falsibacillus sp. genome draft.</title>
        <authorList>
            <person name="Shi S."/>
        </authorList>
    </citation>
    <scope>NUCLEOTIDE SEQUENCE [LARGE SCALE GENOMIC DNA]</scope>
    <source>
        <strain evidence="2 3">GY 10110</strain>
    </source>
</reference>
<organism evidence="2 3">
    <name type="scientific">Falsibacillus albus</name>
    <dbReference type="NCBI Taxonomy" id="2478915"/>
    <lineage>
        <taxon>Bacteria</taxon>
        <taxon>Bacillati</taxon>
        <taxon>Bacillota</taxon>
        <taxon>Bacilli</taxon>
        <taxon>Bacillales</taxon>
        <taxon>Bacillaceae</taxon>
        <taxon>Falsibacillus</taxon>
    </lineage>
</organism>
<comment type="caution">
    <text evidence="2">The sequence shown here is derived from an EMBL/GenBank/DDBJ whole genome shotgun (WGS) entry which is preliminary data.</text>
</comment>
<gene>
    <name evidence="2" type="ORF">D9X91_16305</name>
</gene>
<protein>
    <submittedName>
        <fullName evidence="2">Uncharacterized protein</fullName>
    </submittedName>
</protein>
<evidence type="ECO:0000313" key="2">
    <source>
        <dbReference type="EMBL" id="RLQ93831.1"/>
    </source>
</evidence>
<evidence type="ECO:0000256" key="1">
    <source>
        <dbReference type="SAM" id="Phobius"/>
    </source>
</evidence>
<keyword evidence="3" id="KW-1185">Reference proteome</keyword>
<keyword evidence="1" id="KW-0812">Transmembrane</keyword>
<evidence type="ECO:0000313" key="3">
    <source>
        <dbReference type="Proteomes" id="UP000276770"/>
    </source>
</evidence>
<name>A0A3L7JVZ3_9BACI</name>
<proteinExistence type="predicted"/>